<comment type="caution">
    <text evidence="1">The sequence shown here is derived from an EMBL/GenBank/DDBJ whole genome shotgun (WGS) entry which is preliminary data.</text>
</comment>
<reference evidence="2" key="1">
    <citation type="journal article" date="2023" name="G3 (Bethesda)">
        <title>Genome assembly and association tests identify interacting loci associated with vigor, precocity, and sex in interspecific pistachio rootstocks.</title>
        <authorList>
            <person name="Palmer W."/>
            <person name="Jacygrad E."/>
            <person name="Sagayaradj S."/>
            <person name="Cavanaugh K."/>
            <person name="Han R."/>
            <person name="Bertier L."/>
            <person name="Beede B."/>
            <person name="Kafkas S."/>
            <person name="Golino D."/>
            <person name="Preece J."/>
            <person name="Michelmore R."/>
        </authorList>
    </citation>
    <scope>NUCLEOTIDE SEQUENCE [LARGE SCALE GENOMIC DNA]</scope>
</reference>
<evidence type="ECO:0000313" key="2">
    <source>
        <dbReference type="Proteomes" id="UP001163603"/>
    </source>
</evidence>
<gene>
    <name evidence="1" type="ORF">Pint_16841</name>
</gene>
<name>A0ACC0ZBX6_9ROSI</name>
<protein>
    <submittedName>
        <fullName evidence="1">Uncharacterized protein</fullName>
    </submittedName>
</protein>
<sequence length="44" mass="5245">MSSFRCLELIMLECCELFMHLLRSVLRANIGCQWTMSKESQRHL</sequence>
<proteinExistence type="predicted"/>
<accession>A0ACC0ZBX6</accession>
<dbReference type="EMBL" id="CM047737">
    <property type="protein sequence ID" value="KAJ0047622.1"/>
    <property type="molecule type" value="Genomic_DNA"/>
</dbReference>
<dbReference type="Proteomes" id="UP001163603">
    <property type="component" value="Chromosome 2"/>
</dbReference>
<organism evidence="1 2">
    <name type="scientific">Pistacia integerrima</name>
    <dbReference type="NCBI Taxonomy" id="434235"/>
    <lineage>
        <taxon>Eukaryota</taxon>
        <taxon>Viridiplantae</taxon>
        <taxon>Streptophyta</taxon>
        <taxon>Embryophyta</taxon>
        <taxon>Tracheophyta</taxon>
        <taxon>Spermatophyta</taxon>
        <taxon>Magnoliopsida</taxon>
        <taxon>eudicotyledons</taxon>
        <taxon>Gunneridae</taxon>
        <taxon>Pentapetalae</taxon>
        <taxon>rosids</taxon>
        <taxon>malvids</taxon>
        <taxon>Sapindales</taxon>
        <taxon>Anacardiaceae</taxon>
        <taxon>Pistacia</taxon>
    </lineage>
</organism>
<keyword evidence="2" id="KW-1185">Reference proteome</keyword>
<evidence type="ECO:0000313" key="1">
    <source>
        <dbReference type="EMBL" id="KAJ0047622.1"/>
    </source>
</evidence>